<dbReference type="GO" id="GO:0005507">
    <property type="term" value="F:copper ion binding"/>
    <property type="evidence" value="ECO:0007669"/>
    <property type="project" value="InterPro"/>
</dbReference>
<dbReference type="Pfam" id="PF25543">
    <property type="entry name" value="zf-CCCH_tandem"/>
    <property type="match status" value="1"/>
</dbReference>
<evidence type="ECO:0000256" key="3">
    <source>
        <dbReference type="ARBA" id="ARBA00023180"/>
    </source>
</evidence>
<keyword evidence="2" id="KW-0732">Signal</keyword>
<reference evidence="8 9" key="1">
    <citation type="submission" date="2018-01" db="EMBL/GenBank/DDBJ databases">
        <title>Harnessing the power of phylogenomics to disentangle the directionality and signatures of interkingdom host jumping in the parasitic fungal genus Tolypocladium.</title>
        <authorList>
            <person name="Quandt C.A."/>
            <person name="Patterson W."/>
            <person name="Spatafora J.W."/>
        </authorList>
    </citation>
    <scope>NUCLEOTIDE SEQUENCE [LARGE SCALE GENOMIC DNA]</scope>
    <source>
        <strain evidence="8 9">NRBC 100945</strain>
    </source>
</reference>
<evidence type="ECO:0000256" key="1">
    <source>
        <dbReference type="ARBA" id="ARBA00022723"/>
    </source>
</evidence>
<gene>
    <name evidence="8" type="ORF">TPAR_05440</name>
</gene>
<evidence type="ECO:0000313" key="9">
    <source>
        <dbReference type="Proteomes" id="UP000237481"/>
    </source>
</evidence>
<dbReference type="InterPro" id="IPR002355">
    <property type="entry name" value="Cu_oxidase_Cu_BS"/>
</dbReference>
<dbReference type="PANTHER" id="PTHR37543">
    <property type="entry name" value="CCCH ZINC FINGER DNA BINDING PROTEIN (AFU_ORTHOLOGUE AFUA_5G12760)"/>
    <property type="match status" value="1"/>
</dbReference>
<dbReference type="STRING" id="94208.A0A2S4KW04"/>
<dbReference type="PROSITE" id="PS00080">
    <property type="entry name" value="MULTICOPPER_OXIDASE2"/>
    <property type="match status" value="1"/>
</dbReference>
<keyword evidence="4" id="KW-0175">Coiled coil</keyword>
<proteinExistence type="predicted"/>
<feature type="domain" description="Tandem CCCH zinc finger" evidence="7">
    <location>
        <begin position="445"/>
        <end position="486"/>
    </location>
</feature>
<organism evidence="8 9">
    <name type="scientific">Tolypocladium paradoxum</name>
    <dbReference type="NCBI Taxonomy" id="94208"/>
    <lineage>
        <taxon>Eukaryota</taxon>
        <taxon>Fungi</taxon>
        <taxon>Dikarya</taxon>
        <taxon>Ascomycota</taxon>
        <taxon>Pezizomycotina</taxon>
        <taxon>Sordariomycetes</taxon>
        <taxon>Hypocreomycetidae</taxon>
        <taxon>Hypocreales</taxon>
        <taxon>Ophiocordycipitaceae</taxon>
        <taxon>Tolypocladium</taxon>
    </lineage>
</organism>
<dbReference type="InterPro" id="IPR057654">
    <property type="entry name" value="Znf-CCCH_tandem"/>
</dbReference>
<feature type="domain" description="DUF7923" evidence="6">
    <location>
        <begin position="82"/>
        <end position="263"/>
    </location>
</feature>
<dbReference type="PANTHER" id="PTHR37543:SF1">
    <property type="entry name" value="CCCH ZINC FINGER DNA BINDING PROTEIN (AFU_ORTHOLOGUE AFUA_5G12760)"/>
    <property type="match status" value="1"/>
</dbReference>
<accession>A0A2S4KW04</accession>
<dbReference type="Pfam" id="PF25540">
    <property type="entry name" value="DUF7923"/>
    <property type="match status" value="1"/>
</dbReference>
<comment type="caution">
    <text evidence="8">The sequence shown here is derived from an EMBL/GenBank/DDBJ whole genome shotgun (WGS) entry which is preliminary data.</text>
</comment>
<dbReference type="OrthoDB" id="2270193at2759"/>
<protein>
    <recommendedName>
        <fullName evidence="10">C3H1-type domain-containing protein</fullName>
    </recommendedName>
</protein>
<evidence type="ECO:0000256" key="2">
    <source>
        <dbReference type="ARBA" id="ARBA00022729"/>
    </source>
</evidence>
<dbReference type="InterPro" id="IPR057683">
    <property type="entry name" value="DUF7923"/>
</dbReference>
<evidence type="ECO:0000313" key="8">
    <source>
        <dbReference type="EMBL" id="POR34369.1"/>
    </source>
</evidence>
<feature type="coiled-coil region" evidence="4">
    <location>
        <begin position="46"/>
        <end position="73"/>
    </location>
</feature>
<evidence type="ECO:0000259" key="7">
    <source>
        <dbReference type="Pfam" id="PF25543"/>
    </source>
</evidence>
<name>A0A2S4KW04_9HYPO</name>
<feature type="region of interest" description="Disordered" evidence="5">
    <location>
        <begin position="271"/>
        <end position="373"/>
    </location>
</feature>
<feature type="compositionally biased region" description="Polar residues" evidence="5">
    <location>
        <begin position="281"/>
        <end position="300"/>
    </location>
</feature>
<dbReference type="Proteomes" id="UP000237481">
    <property type="component" value="Unassembled WGS sequence"/>
</dbReference>
<feature type="compositionally biased region" description="Low complexity" evidence="5">
    <location>
        <begin position="306"/>
        <end position="335"/>
    </location>
</feature>
<evidence type="ECO:0000256" key="4">
    <source>
        <dbReference type="SAM" id="Coils"/>
    </source>
</evidence>
<keyword evidence="1" id="KW-0479">Metal-binding</keyword>
<dbReference type="EMBL" id="PKSG01000528">
    <property type="protein sequence ID" value="POR34369.1"/>
    <property type="molecule type" value="Genomic_DNA"/>
</dbReference>
<evidence type="ECO:0008006" key="10">
    <source>
        <dbReference type="Google" id="ProtNLM"/>
    </source>
</evidence>
<sequence length="518" mass="58197">MANHDIMSISAAELQARYDQWSELDKGRNEFIQTLLRKLAYNEVEINRLQLEFEDQKTSRMQYQSEVARLRRELYDNESRINRDAYIAMLVDGDGAKFRDSLLQDPMSGAVEAAQNIKQQVRGHLKGTPLDTEDIPIVARVFANIKGLGNALQQSRVVASSDDVYTFAEHFTNSRADFEFVNVGRGKENADSKIRRMLSYFYKDPRCKRIFFVACHDGGYAHDLREYMGPPGIETRIVLVETTPAEPSLRSLGFPIIRFDNVFRDEPLQNESKLAMRNRPVANTSGQSIASGHSVAQEQRITPAKSTTPAQSTTPGTTSARSISPSIAPAESIITTSNNGGVSTEHSPSYSTAGGVSGHQNITVKPAKPSRQPRVIDYNAEGQRLDPPVKFPANKSAQESYRRKCERIKPRVFCNSFYLGGSCSRRDTCDKEHELALTADEVAVHRYMARTSMCYRGPECDNYHCHLSHHCNQGLSCTRPSCRFAKTKFGDLHLSKKEMEPATRWTEGCDFPVDLYNT</sequence>
<keyword evidence="3" id="KW-0325">Glycoprotein</keyword>
<evidence type="ECO:0000259" key="6">
    <source>
        <dbReference type="Pfam" id="PF25540"/>
    </source>
</evidence>
<keyword evidence="9" id="KW-1185">Reference proteome</keyword>
<evidence type="ECO:0000256" key="5">
    <source>
        <dbReference type="SAM" id="MobiDB-lite"/>
    </source>
</evidence>
<feature type="compositionally biased region" description="Polar residues" evidence="5">
    <location>
        <begin position="336"/>
        <end position="363"/>
    </location>
</feature>
<dbReference type="AlphaFoldDB" id="A0A2S4KW04"/>